<dbReference type="FunFam" id="1.25.40.10:FF:000073">
    <property type="entry name" value="Pentatricopeptide repeat-containing protein chloroplastic"/>
    <property type="match status" value="1"/>
</dbReference>
<dbReference type="InterPro" id="IPR002885">
    <property type="entry name" value="PPR_rpt"/>
</dbReference>
<accession>A0ABD3A0N8</accession>
<dbReference type="PANTHER" id="PTHR47926:SF471">
    <property type="entry name" value="DYW DOMAIN-CONTAINING PROTEIN"/>
    <property type="match status" value="1"/>
</dbReference>
<dbReference type="Proteomes" id="UP001630127">
    <property type="component" value="Unassembled WGS sequence"/>
</dbReference>
<dbReference type="NCBIfam" id="TIGR00756">
    <property type="entry name" value="PPR"/>
    <property type="match status" value="4"/>
</dbReference>
<keyword evidence="1" id="KW-0677">Repeat</keyword>
<reference evidence="3 4" key="1">
    <citation type="submission" date="2024-11" db="EMBL/GenBank/DDBJ databases">
        <title>A near-complete genome assembly of Cinchona calisaya.</title>
        <authorList>
            <person name="Lian D.C."/>
            <person name="Zhao X.W."/>
            <person name="Wei L."/>
        </authorList>
    </citation>
    <scope>NUCLEOTIDE SEQUENCE [LARGE SCALE GENOMIC DNA]</scope>
    <source>
        <tissue evidence="3">Nenye</tissue>
    </source>
</reference>
<feature type="repeat" description="PPR" evidence="2">
    <location>
        <begin position="106"/>
        <end position="140"/>
    </location>
</feature>
<comment type="caution">
    <text evidence="3">The sequence shown here is derived from an EMBL/GenBank/DDBJ whole genome shotgun (WGS) entry which is preliminary data.</text>
</comment>
<feature type="repeat" description="PPR" evidence="2">
    <location>
        <begin position="511"/>
        <end position="545"/>
    </location>
</feature>
<evidence type="ECO:0000313" key="3">
    <source>
        <dbReference type="EMBL" id="KAL3524332.1"/>
    </source>
</evidence>
<evidence type="ECO:0000256" key="2">
    <source>
        <dbReference type="PROSITE-ProRule" id="PRU00708"/>
    </source>
</evidence>
<dbReference type="Pfam" id="PF01535">
    <property type="entry name" value="PPR"/>
    <property type="match status" value="3"/>
</dbReference>
<dbReference type="InterPro" id="IPR011990">
    <property type="entry name" value="TPR-like_helical_dom_sf"/>
</dbReference>
<dbReference type="PROSITE" id="PS51375">
    <property type="entry name" value="PPR"/>
    <property type="match status" value="5"/>
</dbReference>
<evidence type="ECO:0000313" key="4">
    <source>
        <dbReference type="Proteomes" id="UP001630127"/>
    </source>
</evidence>
<protein>
    <recommendedName>
        <fullName evidence="5">Pentatricopeptide repeat-containing protein</fullName>
    </recommendedName>
</protein>
<dbReference type="FunFam" id="1.25.40.10:FF:000353">
    <property type="entry name" value="Pentatricopeptide repeat-containing protein At4g39530"/>
    <property type="match status" value="1"/>
</dbReference>
<dbReference type="Pfam" id="PF13041">
    <property type="entry name" value="PPR_2"/>
    <property type="match status" value="4"/>
</dbReference>
<organism evidence="3 4">
    <name type="scientific">Cinchona calisaya</name>
    <dbReference type="NCBI Taxonomy" id="153742"/>
    <lineage>
        <taxon>Eukaryota</taxon>
        <taxon>Viridiplantae</taxon>
        <taxon>Streptophyta</taxon>
        <taxon>Embryophyta</taxon>
        <taxon>Tracheophyta</taxon>
        <taxon>Spermatophyta</taxon>
        <taxon>Magnoliopsida</taxon>
        <taxon>eudicotyledons</taxon>
        <taxon>Gunneridae</taxon>
        <taxon>Pentapetalae</taxon>
        <taxon>asterids</taxon>
        <taxon>lamiids</taxon>
        <taxon>Gentianales</taxon>
        <taxon>Rubiaceae</taxon>
        <taxon>Cinchonoideae</taxon>
        <taxon>Cinchoneae</taxon>
        <taxon>Cinchona</taxon>
    </lineage>
</organism>
<proteinExistence type="predicted"/>
<keyword evidence="4" id="KW-1185">Reference proteome</keyword>
<evidence type="ECO:0000256" key="1">
    <source>
        <dbReference type="ARBA" id="ARBA00022737"/>
    </source>
</evidence>
<evidence type="ECO:0008006" key="5">
    <source>
        <dbReference type="Google" id="ProtNLM"/>
    </source>
</evidence>
<dbReference type="AlphaFoldDB" id="A0ABD3A0N8"/>
<gene>
    <name evidence="3" type="ORF">ACH5RR_017166</name>
</gene>
<name>A0ABD3A0N8_9GENT</name>
<feature type="repeat" description="PPR" evidence="2">
    <location>
        <begin position="207"/>
        <end position="241"/>
    </location>
</feature>
<dbReference type="Gene3D" id="1.25.40.10">
    <property type="entry name" value="Tetratricopeptide repeat domain"/>
    <property type="match status" value="6"/>
</dbReference>
<feature type="repeat" description="PPR" evidence="2">
    <location>
        <begin position="5"/>
        <end position="39"/>
    </location>
</feature>
<dbReference type="FunFam" id="1.25.40.10:FF:000227">
    <property type="entry name" value="Pentatricopeptide repeat-containing protein At3g13880"/>
    <property type="match status" value="1"/>
</dbReference>
<dbReference type="PANTHER" id="PTHR47926">
    <property type="entry name" value="PENTATRICOPEPTIDE REPEAT-CONTAINING PROTEIN"/>
    <property type="match status" value="1"/>
</dbReference>
<dbReference type="FunFam" id="1.25.40.10:FF:001224">
    <property type="entry name" value="Pentatricopeptide repeat-containing protein chloroplastic"/>
    <property type="match status" value="1"/>
</dbReference>
<sequence length="708" mass="77944">MPHRDVVSWSGLLSAYVKDGCYEEALELFDLMKVSGECPNEFTLSSVIRACSALRDFIQGTKVQAYVIKNGFDSNPVLTSSFIDLYSKCECSEEAYKIFVNMQSDDTVSWTTMISSFVQEGSWITALKLFISMIKRGVLPNEYTYAKILSACSGLIFINYGKLVHARMVVWGVKLNLVLKTALADMYAKCQRMQDAVKVSNQTPEQDTVLWTTLVSGFCQNMEIEKAIDALQQMMACGITPNNYAYAGILNGCSSTLTLQLGKQVHTRVIKIGLENDVSVGNALIDMYLKCSDGIRDACQVFEGIRSPNVISWTSLIAGFAEHGIGYESFQAFQNMLLAGITPNSFTLSSVLQTCGIIKSANHARRLHGFIIKLNIGDDLVVANALVGTYAGLRMVDDAWHVVGKMSHRDVVTYTNIATRLNQLGFHELALKVINHMQEDKIEMDGFTLSTFLSASASLGAMPQGKQLQCYAIKSGLNGWISVSNGLIAFYGKCGSIDDTKRAFEETREPDVVSWNSMIFGLAVSGHVSSALSAFEDMTLSGTRPDSTTLLAVLFTCRHGGLVDLGLEYFHSMRETNLAVPELEHYVSLVDLLGRAGRLQDAVAIIETMPFRPDALIYKTMLNACKIHGNITLGEDMASRGLELEPCNPAFYLLLADMYANAGLSDLQEKACKMLKERSLIRKDSGNSWMETSTKVPTFIAADVLVDR</sequence>
<dbReference type="FunFam" id="1.25.40.10:FF:001093">
    <property type="entry name" value="Pentatricopeptide repeat-containing protein At2g34400"/>
    <property type="match status" value="1"/>
</dbReference>
<dbReference type="EMBL" id="JBJUIK010000007">
    <property type="protein sequence ID" value="KAL3524332.1"/>
    <property type="molecule type" value="Genomic_DNA"/>
</dbReference>
<dbReference type="InterPro" id="IPR046960">
    <property type="entry name" value="PPR_At4g14850-like_plant"/>
</dbReference>
<feature type="repeat" description="PPR" evidence="2">
    <location>
        <begin position="309"/>
        <end position="343"/>
    </location>
</feature>